<dbReference type="Gene3D" id="3.90.930.60">
    <property type="match status" value="1"/>
</dbReference>
<reference evidence="3 4" key="1">
    <citation type="submission" date="2020-04" db="EMBL/GenBank/DDBJ databases">
        <title>Draft genome of Pyxidicoccus fallax type strain.</title>
        <authorList>
            <person name="Whitworth D.E."/>
        </authorList>
    </citation>
    <scope>NUCLEOTIDE SEQUENCE [LARGE SCALE GENOMIC DNA]</scope>
    <source>
        <strain evidence="3 4">DSM 14698</strain>
    </source>
</reference>
<organism evidence="3 4">
    <name type="scientific">Pyxidicoccus fallax</name>
    <dbReference type="NCBI Taxonomy" id="394095"/>
    <lineage>
        <taxon>Bacteria</taxon>
        <taxon>Pseudomonadati</taxon>
        <taxon>Myxococcota</taxon>
        <taxon>Myxococcia</taxon>
        <taxon>Myxococcales</taxon>
        <taxon>Cystobacterineae</taxon>
        <taxon>Myxococcaceae</taxon>
        <taxon>Pyxidicoccus</taxon>
    </lineage>
</organism>
<evidence type="ECO:0000313" key="4">
    <source>
        <dbReference type="Proteomes" id="UP000518300"/>
    </source>
</evidence>
<dbReference type="RefSeq" id="WP_169346443.1">
    <property type="nucleotide sequence ID" value="NZ_JABBJJ010000089.1"/>
</dbReference>
<evidence type="ECO:0000313" key="3">
    <source>
        <dbReference type="EMBL" id="NMO17159.1"/>
    </source>
</evidence>
<dbReference type="Pfam" id="PF00899">
    <property type="entry name" value="ThiF"/>
    <property type="match status" value="1"/>
</dbReference>
<proteinExistence type="predicted"/>
<comment type="caution">
    <text evidence="3">The sequence shown here is derived from an EMBL/GenBank/DDBJ whole genome shotgun (WGS) entry which is preliminary data.</text>
</comment>
<dbReference type="GO" id="GO:0008641">
    <property type="term" value="F:ubiquitin-like modifier activating enzyme activity"/>
    <property type="evidence" value="ECO:0007669"/>
    <property type="project" value="InterPro"/>
</dbReference>
<sequence length="372" mass="39027">MTAPLDDVYSLAAGTEVVPLRSGGALVRSDVASLQLEGASTRLFLERVLPLLDGQRSFDAVAAALPDVAPADLRGHLDALVAARVLRRSPRGLAPPAPVTPFLALLEAWGLPAPAARDALSKLRVVVLGLEAHGAHAAAQLADCGVGEVVLVDPFPCEPGNVALMPGVTPEAVGTPRQQVMARLLSGRGGRVTTPDVPLTREGVDALVRGASLALACFDRGLSAVHHWLNRASLAHAVPALYAELSSHTARVGPLVVPGSTACFMCYRMRGLACMDDFEPEMAWEEHLDRQRQPRLHARATLPPLAAQVGGVLAQEALKLLLGLRPTTLASHVLDLDALKPLPSLHPVLEKPDCPVCSKKAPGPPSLQGGRA</sequence>
<evidence type="ECO:0000259" key="2">
    <source>
        <dbReference type="Pfam" id="PF00899"/>
    </source>
</evidence>
<dbReference type="InterPro" id="IPR022291">
    <property type="entry name" value="Bacteriocin_synth_cyclodeHase"/>
</dbReference>
<dbReference type="Proteomes" id="UP000518300">
    <property type="component" value="Unassembled WGS sequence"/>
</dbReference>
<gene>
    <name evidence="3" type="ORF">HG543_20170</name>
</gene>
<feature type="region of interest" description="Disordered" evidence="1">
    <location>
        <begin position="353"/>
        <end position="372"/>
    </location>
</feature>
<name>A0A848LDR1_9BACT</name>
<feature type="domain" description="THIF-type NAD/FAD binding fold" evidence="2">
    <location>
        <begin position="115"/>
        <end position="355"/>
    </location>
</feature>
<dbReference type="AlphaFoldDB" id="A0A848LDR1"/>
<keyword evidence="4" id="KW-1185">Reference proteome</keyword>
<evidence type="ECO:0000256" key="1">
    <source>
        <dbReference type="SAM" id="MobiDB-lite"/>
    </source>
</evidence>
<protein>
    <submittedName>
        <fullName evidence="3">TOMM leader peptide-binding protein</fullName>
    </submittedName>
</protein>
<dbReference type="InterPro" id="IPR000594">
    <property type="entry name" value="ThiF_NAD_FAD-bd"/>
</dbReference>
<dbReference type="NCBIfam" id="TIGR03882">
    <property type="entry name" value="cyclo_dehyd_2"/>
    <property type="match status" value="1"/>
</dbReference>
<dbReference type="SUPFAM" id="SSF69572">
    <property type="entry name" value="Activating enzymes of the ubiquitin-like proteins"/>
    <property type="match status" value="1"/>
</dbReference>
<accession>A0A848LDR1</accession>
<dbReference type="Gene3D" id="3.40.50.720">
    <property type="entry name" value="NAD(P)-binding Rossmann-like Domain"/>
    <property type="match status" value="1"/>
</dbReference>
<dbReference type="InterPro" id="IPR035985">
    <property type="entry name" value="Ubiquitin-activating_enz"/>
</dbReference>
<dbReference type="EMBL" id="JABBJJ010000089">
    <property type="protein sequence ID" value="NMO17159.1"/>
    <property type="molecule type" value="Genomic_DNA"/>
</dbReference>